<dbReference type="GO" id="GO:0005737">
    <property type="term" value="C:cytoplasm"/>
    <property type="evidence" value="ECO:0007669"/>
    <property type="project" value="UniProtKB-SubCell"/>
</dbReference>
<evidence type="ECO:0000256" key="2">
    <source>
        <dbReference type="ARBA" id="ARBA00022490"/>
    </source>
</evidence>
<dbReference type="PIRSF" id="PIRSF002736">
    <property type="entry name" value="Citrt_lyas_gamma"/>
    <property type="match status" value="1"/>
</dbReference>
<evidence type="ECO:0000313" key="5">
    <source>
        <dbReference type="EMBL" id="TCL38044.1"/>
    </source>
</evidence>
<keyword evidence="6" id="KW-1185">Reference proteome</keyword>
<dbReference type="OrthoDB" id="1120942at2"/>
<dbReference type="AlphaFoldDB" id="A0A4R1PYL4"/>
<comment type="caution">
    <text evidence="5">The sequence shown here is derived from an EMBL/GenBank/DDBJ whole genome shotgun (WGS) entry which is preliminary data.</text>
</comment>
<dbReference type="Proteomes" id="UP000295063">
    <property type="component" value="Unassembled WGS sequence"/>
</dbReference>
<keyword evidence="5" id="KW-0456">Lyase</keyword>
<evidence type="ECO:0000256" key="4">
    <source>
        <dbReference type="PIRSR" id="PIRSR002736-50"/>
    </source>
</evidence>
<dbReference type="InterPro" id="IPR023439">
    <property type="entry name" value="Mal_deCO2ase/Cit_lyase_ACP"/>
</dbReference>
<keyword evidence="2" id="KW-0963">Cytoplasm</keyword>
<name>A0A4R1PYL4_9FIRM</name>
<accession>A0A4R1PYL4</accession>
<evidence type="ECO:0000256" key="1">
    <source>
        <dbReference type="ARBA" id="ARBA00004496"/>
    </source>
</evidence>
<gene>
    <name evidence="5" type="ORF">EV210_10410</name>
</gene>
<comment type="subcellular location">
    <subcellularLocation>
        <location evidence="1">Cytoplasm</location>
    </subcellularLocation>
</comment>
<dbReference type="EMBL" id="SLUI01000004">
    <property type="protein sequence ID" value="TCL38044.1"/>
    <property type="molecule type" value="Genomic_DNA"/>
</dbReference>
<evidence type="ECO:0000256" key="3">
    <source>
        <dbReference type="ARBA" id="ARBA00022553"/>
    </source>
</evidence>
<protein>
    <submittedName>
        <fullName evidence="5">Citrate lyase subunit gamma (Acyl carrier protein)</fullName>
    </submittedName>
</protein>
<reference evidence="5 6" key="1">
    <citation type="submission" date="2019-03" db="EMBL/GenBank/DDBJ databases">
        <title>Genomic Encyclopedia of Type Strains, Phase IV (KMG-IV): sequencing the most valuable type-strain genomes for metagenomic binning, comparative biology and taxonomic classification.</title>
        <authorList>
            <person name="Goeker M."/>
        </authorList>
    </citation>
    <scope>NUCLEOTIDE SEQUENCE [LARGE SCALE GENOMIC DNA]</scope>
    <source>
        <strain evidence="5 6">DSM 15969</strain>
    </source>
</reference>
<evidence type="ECO:0000313" key="6">
    <source>
        <dbReference type="Proteomes" id="UP000295063"/>
    </source>
</evidence>
<dbReference type="Pfam" id="PF06857">
    <property type="entry name" value="ACP"/>
    <property type="match status" value="1"/>
</dbReference>
<feature type="modified residue" description="O-(phosphoribosyl dephospho-coenzyme A)serine" evidence="4">
    <location>
        <position position="14"/>
    </location>
</feature>
<dbReference type="NCBIfam" id="TIGR01608">
    <property type="entry name" value="citD"/>
    <property type="match status" value="1"/>
</dbReference>
<sequence>MSQLKVSLAGTLESSDILVTVEPRDTGCGIQIELQSLVFAQYGEQIKKVIQDTVKEQGIRDIYIKAVDRGALDCTVRARILTALSRAGVVLKEESLWR</sequence>
<organism evidence="5 6">
    <name type="scientific">Anaerospora hongkongensis</name>
    <dbReference type="NCBI Taxonomy" id="244830"/>
    <lineage>
        <taxon>Bacteria</taxon>
        <taxon>Bacillati</taxon>
        <taxon>Bacillota</taxon>
        <taxon>Negativicutes</taxon>
        <taxon>Selenomonadales</taxon>
        <taxon>Sporomusaceae</taxon>
        <taxon>Anaerospora</taxon>
    </lineage>
</organism>
<keyword evidence="3 4" id="KW-0597">Phosphoprotein</keyword>
<dbReference type="NCBIfam" id="NF009726">
    <property type="entry name" value="PRK13253.1"/>
    <property type="match status" value="1"/>
</dbReference>
<dbReference type="GO" id="GO:0016829">
    <property type="term" value="F:lyase activity"/>
    <property type="evidence" value="ECO:0007669"/>
    <property type="project" value="UniProtKB-KW"/>
</dbReference>
<dbReference type="InterPro" id="IPR006495">
    <property type="entry name" value="CitD"/>
</dbReference>
<dbReference type="RefSeq" id="WP_132077424.1">
    <property type="nucleotide sequence ID" value="NZ_SLUI01000004.1"/>
</dbReference>
<proteinExistence type="predicted"/>